<evidence type="ECO:0000313" key="15">
    <source>
        <dbReference type="Proteomes" id="UP000186102"/>
    </source>
</evidence>
<dbReference type="CDD" id="cd00140">
    <property type="entry name" value="beta_clamp"/>
    <property type="match status" value="1"/>
</dbReference>
<dbReference type="InterPro" id="IPR022637">
    <property type="entry name" value="DNA_polIII_beta_cen"/>
</dbReference>
<dbReference type="PANTHER" id="PTHR30478">
    <property type="entry name" value="DNA POLYMERASE III SUBUNIT BETA"/>
    <property type="match status" value="1"/>
</dbReference>
<accession>A0A1Q8R319</accession>
<dbReference type="Proteomes" id="UP000186102">
    <property type="component" value="Unassembled WGS sequence"/>
</dbReference>
<dbReference type="InterPro" id="IPR046938">
    <property type="entry name" value="DNA_clamp_sf"/>
</dbReference>
<keyword evidence="9" id="KW-0238">DNA-binding</keyword>
<evidence type="ECO:0000256" key="2">
    <source>
        <dbReference type="ARBA" id="ARBA00010752"/>
    </source>
</evidence>
<name>A0A1Q8R319_9FIRM</name>
<dbReference type="InterPro" id="IPR001001">
    <property type="entry name" value="DNA_polIII_beta"/>
</dbReference>
<keyword evidence="4 10" id="KW-0963">Cytoplasm</keyword>
<keyword evidence="7 10" id="KW-0235">DNA replication</keyword>
<dbReference type="Pfam" id="PF00712">
    <property type="entry name" value="DNA_pol3_beta"/>
    <property type="match status" value="1"/>
</dbReference>
<evidence type="ECO:0000256" key="10">
    <source>
        <dbReference type="PIRNR" id="PIRNR000804"/>
    </source>
</evidence>
<dbReference type="GO" id="GO:0003677">
    <property type="term" value="F:DNA binding"/>
    <property type="evidence" value="ECO:0007669"/>
    <property type="project" value="UniProtKB-UniRule"/>
</dbReference>
<evidence type="ECO:0000313" key="14">
    <source>
        <dbReference type="EMBL" id="OLN34033.1"/>
    </source>
</evidence>
<gene>
    <name evidence="14" type="ORF">DSOL_0211</name>
</gene>
<dbReference type="GO" id="GO:0006271">
    <property type="term" value="P:DNA strand elongation involved in DNA replication"/>
    <property type="evidence" value="ECO:0007669"/>
    <property type="project" value="TreeGrafter"/>
</dbReference>
<dbReference type="Pfam" id="PF02768">
    <property type="entry name" value="DNA_pol3_beta_3"/>
    <property type="match status" value="1"/>
</dbReference>
<comment type="subcellular location">
    <subcellularLocation>
        <location evidence="1 10">Cytoplasm</location>
    </subcellularLocation>
</comment>
<protein>
    <recommendedName>
        <fullName evidence="3 10">Beta sliding clamp</fullName>
    </recommendedName>
</protein>
<organism evidence="14 15">
    <name type="scientific">Desulfosporosinus metallidurans</name>
    <dbReference type="NCBI Taxonomy" id="1888891"/>
    <lineage>
        <taxon>Bacteria</taxon>
        <taxon>Bacillati</taxon>
        <taxon>Bacillota</taxon>
        <taxon>Clostridia</taxon>
        <taxon>Eubacteriales</taxon>
        <taxon>Desulfitobacteriaceae</taxon>
        <taxon>Desulfosporosinus</taxon>
    </lineage>
</organism>
<evidence type="ECO:0000256" key="7">
    <source>
        <dbReference type="ARBA" id="ARBA00022705"/>
    </source>
</evidence>
<evidence type="ECO:0000256" key="4">
    <source>
        <dbReference type="ARBA" id="ARBA00022490"/>
    </source>
</evidence>
<dbReference type="GO" id="GO:0009360">
    <property type="term" value="C:DNA polymerase III complex"/>
    <property type="evidence" value="ECO:0007669"/>
    <property type="project" value="InterPro"/>
</dbReference>
<dbReference type="GO" id="GO:0005737">
    <property type="term" value="C:cytoplasm"/>
    <property type="evidence" value="ECO:0007669"/>
    <property type="project" value="UniProtKB-SubCell"/>
</dbReference>
<dbReference type="NCBIfam" id="TIGR00663">
    <property type="entry name" value="dnan"/>
    <property type="match status" value="1"/>
</dbReference>
<evidence type="ECO:0000256" key="9">
    <source>
        <dbReference type="ARBA" id="ARBA00023125"/>
    </source>
</evidence>
<feature type="domain" description="DNA polymerase III beta sliding clamp central" evidence="12">
    <location>
        <begin position="128"/>
        <end position="242"/>
    </location>
</feature>
<evidence type="ECO:0000256" key="5">
    <source>
        <dbReference type="ARBA" id="ARBA00022679"/>
    </source>
</evidence>
<evidence type="ECO:0000256" key="6">
    <source>
        <dbReference type="ARBA" id="ARBA00022695"/>
    </source>
</evidence>
<reference evidence="14 15" key="1">
    <citation type="submission" date="2016-09" db="EMBL/GenBank/DDBJ databases">
        <title>Complete genome of Desulfosporosinus sp. OL.</title>
        <authorList>
            <person name="Mardanov A."/>
            <person name="Beletsky A."/>
            <person name="Panova A."/>
            <person name="Karnachuk O."/>
            <person name="Ravin N."/>
        </authorList>
    </citation>
    <scope>NUCLEOTIDE SEQUENCE [LARGE SCALE GENOMIC DNA]</scope>
    <source>
        <strain evidence="14 15">OL</strain>
    </source>
</reference>
<dbReference type="Pfam" id="PF02767">
    <property type="entry name" value="DNA_pol3_beta_2"/>
    <property type="match status" value="1"/>
</dbReference>
<comment type="subunit">
    <text evidence="10">Forms a ring-shaped head-to-tail homodimer around DNA.</text>
</comment>
<feature type="domain" description="DNA polymerase III beta sliding clamp C-terminal" evidence="13">
    <location>
        <begin position="244"/>
        <end position="365"/>
    </location>
</feature>
<comment type="caution">
    <text evidence="14">The sequence shown here is derived from an EMBL/GenBank/DDBJ whole genome shotgun (WGS) entry which is preliminary data.</text>
</comment>
<comment type="similarity">
    <text evidence="2 10">Belongs to the beta sliding clamp family.</text>
</comment>
<keyword evidence="15" id="KW-1185">Reference proteome</keyword>
<dbReference type="OrthoDB" id="8421503at2"/>
<dbReference type="PANTHER" id="PTHR30478:SF0">
    <property type="entry name" value="BETA SLIDING CLAMP"/>
    <property type="match status" value="1"/>
</dbReference>
<feature type="domain" description="DNA polymerase III beta sliding clamp N-terminal" evidence="11">
    <location>
        <begin position="1"/>
        <end position="118"/>
    </location>
</feature>
<evidence type="ECO:0000259" key="11">
    <source>
        <dbReference type="Pfam" id="PF00712"/>
    </source>
</evidence>
<dbReference type="Gene3D" id="3.10.150.10">
    <property type="entry name" value="DNA Polymerase III, subunit A, domain 2"/>
    <property type="match status" value="1"/>
</dbReference>
<dbReference type="AlphaFoldDB" id="A0A1Q8R319"/>
<sequence>MKIFCSKDALLSGVNAVQRAVSNKSTLPVLQGILIKSEHQSLQFAATDLEMGIRCEVPSQVSEEGTMVVPAKLFTDVVRKLPDTEITLEERDQSITICYYQSEIVLNGYDPEEYPLLPDLIDPISFTLPTIIFKNMIRQTIFSCALEENRPVFNGTLMQIEGSMIRLVATDTHRLAYSIAEIQNPEQSHFSGIIPAKTLSEIYRLLRDEDEVLNISFSDTQVVFQFGSIYLVSRLIEGQFPNYKQVIPQTCETKVNLSVKSFLEAVERASLLSRDKSGTNIIRINVEENELKIDQTSELGKISEQISVEMEGKNVVIAFNAKFLIDALKVIDSDKIIFELSGPFSPGVMRPLDNPNYLYLVLPVRTHN</sequence>
<keyword evidence="6 10" id="KW-0548">Nucleotidyltransferase</keyword>
<dbReference type="EMBL" id="MLBF01000001">
    <property type="protein sequence ID" value="OLN34033.1"/>
    <property type="molecule type" value="Genomic_DNA"/>
</dbReference>
<evidence type="ECO:0000256" key="1">
    <source>
        <dbReference type="ARBA" id="ARBA00004496"/>
    </source>
</evidence>
<keyword evidence="5 10" id="KW-0808">Transferase</keyword>
<dbReference type="InterPro" id="IPR022635">
    <property type="entry name" value="DNA_polIII_beta_C"/>
</dbReference>
<evidence type="ECO:0000256" key="8">
    <source>
        <dbReference type="ARBA" id="ARBA00022932"/>
    </source>
</evidence>
<dbReference type="SUPFAM" id="SSF55979">
    <property type="entry name" value="DNA clamp"/>
    <property type="match status" value="3"/>
</dbReference>
<evidence type="ECO:0000256" key="3">
    <source>
        <dbReference type="ARBA" id="ARBA00021035"/>
    </source>
</evidence>
<dbReference type="InterPro" id="IPR022634">
    <property type="entry name" value="DNA_polIII_beta_N"/>
</dbReference>
<dbReference type="GO" id="GO:0003887">
    <property type="term" value="F:DNA-directed DNA polymerase activity"/>
    <property type="evidence" value="ECO:0007669"/>
    <property type="project" value="UniProtKB-UniRule"/>
</dbReference>
<dbReference type="Gene3D" id="3.70.10.10">
    <property type="match status" value="1"/>
</dbReference>
<keyword evidence="8 10" id="KW-0239">DNA-directed DNA polymerase</keyword>
<evidence type="ECO:0000259" key="12">
    <source>
        <dbReference type="Pfam" id="PF02767"/>
    </source>
</evidence>
<dbReference type="RefSeq" id="WP_075363043.1">
    <property type="nucleotide sequence ID" value="NZ_MLBF01000001.1"/>
</dbReference>
<dbReference type="SMART" id="SM00480">
    <property type="entry name" value="POL3Bc"/>
    <property type="match status" value="1"/>
</dbReference>
<dbReference type="PIRSF" id="PIRSF000804">
    <property type="entry name" value="DNA_pol_III_b"/>
    <property type="match status" value="1"/>
</dbReference>
<dbReference type="STRING" id="1888891.DSOL_0211"/>
<proteinExistence type="inferred from homology"/>
<comment type="function">
    <text evidence="10">Confers DNA tethering and processivity to DNA polymerases and other proteins. Acts as a clamp, forming a ring around DNA (a reaction catalyzed by the clamp-loading complex) which diffuses in an ATP-independent manner freely and bidirectionally along dsDNA. Initially characterized for its ability to contact the catalytic subunit of DNA polymerase III (Pol III), a complex, multichain enzyme responsible for most of the replicative synthesis in bacteria; Pol III exhibits 3'-5' exonuclease proofreading activity. The beta chain is required for initiation of replication as well as for processivity of DNA replication.</text>
</comment>
<dbReference type="GO" id="GO:0008408">
    <property type="term" value="F:3'-5' exonuclease activity"/>
    <property type="evidence" value="ECO:0007669"/>
    <property type="project" value="InterPro"/>
</dbReference>
<evidence type="ECO:0000259" key="13">
    <source>
        <dbReference type="Pfam" id="PF02768"/>
    </source>
</evidence>